<dbReference type="Proteomes" id="UP000601435">
    <property type="component" value="Unassembled WGS sequence"/>
</dbReference>
<keyword evidence="1" id="KW-1133">Transmembrane helix</keyword>
<reference evidence="2" key="1">
    <citation type="submission" date="2021-02" db="EMBL/GenBank/DDBJ databases">
        <authorList>
            <person name="Dougan E. K."/>
            <person name="Rhodes N."/>
            <person name="Thang M."/>
            <person name="Chan C."/>
        </authorList>
    </citation>
    <scope>NUCLEOTIDE SEQUENCE</scope>
</reference>
<evidence type="ECO:0000313" key="3">
    <source>
        <dbReference type="Proteomes" id="UP000601435"/>
    </source>
</evidence>
<dbReference type="EMBL" id="CAJNJA010006491">
    <property type="protein sequence ID" value="CAE7211115.1"/>
    <property type="molecule type" value="Genomic_DNA"/>
</dbReference>
<accession>A0A812JPG9</accession>
<comment type="caution">
    <text evidence="2">The sequence shown here is derived from an EMBL/GenBank/DDBJ whole genome shotgun (WGS) entry which is preliminary data.</text>
</comment>
<sequence>MLGRTCTRSQTVPILLAFIPGVAGESLDQIFLPALAAVGGLILGVLLVFGSVACAQRCFSRHRPDHNKEEAAGCVACGGAGCGLCTAPCMACDNRGCSLCTKPEAMEEAVKSGDDHAIDSPIPVEESKAWQLPCLEGDVEQSNASPPCTFLEPKVSSAVPTKLVIQGRSWLEHI</sequence>
<keyword evidence="1" id="KW-0472">Membrane</keyword>
<organism evidence="2 3">
    <name type="scientific">Symbiodinium necroappetens</name>
    <dbReference type="NCBI Taxonomy" id="1628268"/>
    <lineage>
        <taxon>Eukaryota</taxon>
        <taxon>Sar</taxon>
        <taxon>Alveolata</taxon>
        <taxon>Dinophyceae</taxon>
        <taxon>Suessiales</taxon>
        <taxon>Symbiodiniaceae</taxon>
        <taxon>Symbiodinium</taxon>
    </lineage>
</organism>
<dbReference type="OrthoDB" id="429869at2759"/>
<proteinExistence type="predicted"/>
<name>A0A812JPG9_9DINO</name>
<keyword evidence="3" id="KW-1185">Reference proteome</keyword>
<evidence type="ECO:0000313" key="2">
    <source>
        <dbReference type="EMBL" id="CAE7211115.1"/>
    </source>
</evidence>
<protein>
    <submittedName>
        <fullName evidence="2">Uncharacterized protein</fullName>
    </submittedName>
</protein>
<gene>
    <name evidence="2" type="ORF">SNEC2469_LOCUS2146</name>
</gene>
<keyword evidence="1" id="KW-0812">Transmembrane</keyword>
<dbReference type="AlphaFoldDB" id="A0A812JPG9"/>
<feature type="transmembrane region" description="Helical" evidence="1">
    <location>
        <begin position="34"/>
        <end position="55"/>
    </location>
</feature>
<evidence type="ECO:0000256" key="1">
    <source>
        <dbReference type="SAM" id="Phobius"/>
    </source>
</evidence>